<feature type="transmembrane region" description="Helical" evidence="9">
    <location>
        <begin position="120"/>
        <end position="138"/>
    </location>
</feature>
<dbReference type="KEGG" id="cke:B5M06_02605"/>
<keyword evidence="7 9" id="KW-1133">Transmembrane helix</keyword>
<dbReference type="RefSeq" id="WP_054067534.1">
    <property type="nucleotide sequence ID" value="NZ_CAUHBH010000010.1"/>
</dbReference>
<keyword evidence="3 9" id="KW-0813">Transport</keyword>
<sequence>MKTLKTRDIIALGFMTFALFLGAGNIIFPPSVGLAAGEFQWSAALGFLLTAVGLPLLGVIALARVGGGLDTLTHPIGKLAGTLMGLAIYLTIGPFFATPRTATVSFEVGMAPFTGNTPEALLIFTIGYFLLVMVLALFPGKLMDNIGKIITPALIAVLAILGIAAFVAPAGDIAAPAAAYDAAGKALAQGFLMGYQTMDALASLVFGILIVASIKAAGVTDTRLHTRYTIYAGIIAALGLGLVYVSLIYLGAMSGTTVPADASGVQILTLYVERTFGTSGIVLLAAVILLACLTTGVGLVSACSAYFSQLLGVKYRTVVVVMSVFCAAVANQGLAQLIAVAVPVLVLIYPVAIALIALGLLSKLWRHKARVFIPAMSTALVFGLIDGAKAAGLNVPEVFASLPGSEVGLGWLVPVLVVMVVAGVLDRVRAIPAKA</sequence>
<dbReference type="GO" id="GO:0015818">
    <property type="term" value="P:isoleucine transport"/>
    <property type="evidence" value="ECO:0007669"/>
    <property type="project" value="TreeGrafter"/>
</dbReference>
<keyword evidence="5 9" id="KW-0812">Transmembrane</keyword>
<dbReference type="Proteomes" id="UP000053300">
    <property type="component" value="Unassembled WGS sequence"/>
</dbReference>
<dbReference type="GO" id="GO:0015188">
    <property type="term" value="F:L-isoleucine transmembrane transporter activity"/>
    <property type="evidence" value="ECO:0007669"/>
    <property type="project" value="TreeGrafter"/>
</dbReference>
<dbReference type="GO" id="GO:0005304">
    <property type="term" value="F:L-valine transmembrane transporter activity"/>
    <property type="evidence" value="ECO:0007669"/>
    <property type="project" value="TreeGrafter"/>
</dbReference>
<reference evidence="10 13" key="2">
    <citation type="submission" date="2017-03" db="EMBL/GenBank/DDBJ databases">
        <title>Rapid Whole Genome Sequencing of Comamonas kerstersii Causing Continuous ambulatory Peritoneal Dialysis-Associated Peritonitis.</title>
        <authorList>
            <person name="Zheng B."/>
        </authorList>
    </citation>
    <scope>NUCLEOTIDE SEQUENCE [LARGE SCALE GENOMIC DNA]</scope>
    <source>
        <strain evidence="10 13">8943</strain>
    </source>
</reference>
<dbReference type="PANTHER" id="PTHR30588:SF0">
    <property type="entry name" value="BRANCHED-CHAIN AMINO ACID PERMEASE BRNQ"/>
    <property type="match status" value="1"/>
</dbReference>
<keyword evidence="8 9" id="KW-0472">Membrane</keyword>
<dbReference type="OrthoDB" id="9783920at2"/>
<dbReference type="NCBIfam" id="TIGR00796">
    <property type="entry name" value="livcs"/>
    <property type="match status" value="1"/>
</dbReference>
<dbReference type="EMBL" id="LPXH01000033">
    <property type="protein sequence ID" value="KUF40143.1"/>
    <property type="molecule type" value="Genomic_DNA"/>
</dbReference>
<evidence type="ECO:0000256" key="5">
    <source>
        <dbReference type="ARBA" id="ARBA00022692"/>
    </source>
</evidence>
<feature type="transmembrane region" description="Helical" evidence="9">
    <location>
        <begin position="281"/>
        <end position="306"/>
    </location>
</feature>
<feature type="transmembrane region" description="Helical" evidence="9">
    <location>
        <begin position="75"/>
        <end position="97"/>
    </location>
</feature>
<feature type="transmembrane region" description="Helical" evidence="9">
    <location>
        <begin position="9"/>
        <end position="28"/>
    </location>
</feature>
<evidence type="ECO:0000313" key="12">
    <source>
        <dbReference type="Proteomes" id="UP000053300"/>
    </source>
</evidence>
<evidence type="ECO:0000256" key="7">
    <source>
        <dbReference type="ARBA" id="ARBA00022989"/>
    </source>
</evidence>
<comment type="similarity">
    <text evidence="2 9">Belongs to the branched chain amino acid transporter family.</text>
</comment>
<dbReference type="GO" id="GO:0015190">
    <property type="term" value="F:L-leucine transmembrane transporter activity"/>
    <property type="evidence" value="ECO:0007669"/>
    <property type="project" value="TreeGrafter"/>
</dbReference>
<evidence type="ECO:0000256" key="9">
    <source>
        <dbReference type="RuleBase" id="RU362122"/>
    </source>
</evidence>
<feature type="transmembrane region" description="Helical" evidence="9">
    <location>
        <begin position="200"/>
        <end position="218"/>
    </location>
</feature>
<feature type="transmembrane region" description="Helical" evidence="9">
    <location>
        <begin position="371"/>
        <end position="388"/>
    </location>
</feature>
<feature type="transmembrane region" description="Helical" evidence="9">
    <location>
        <begin position="40"/>
        <end position="63"/>
    </location>
</feature>
<comment type="subcellular location">
    <subcellularLocation>
        <location evidence="9">Cell inner membrane</location>
        <topology evidence="9">Multi-pass membrane protein</topology>
    </subcellularLocation>
    <subcellularLocation>
        <location evidence="1">Cell membrane</location>
        <topology evidence="1">Multi-pass membrane protein</topology>
    </subcellularLocation>
</comment>
<feature type="transmembrane region" description="Helical" evidence="9">
    <location>
        <begin position="150"/>
        <end position="168"/>
    </location>
</feature>
<feature type="transmembrane region" description="Helical" evidence="9">
    <location>
        <begin position="313"/>
        <end position="331"/>
    </location>
</feature>
<dbReference type="GO" id="GO:0005886">
    <property type="term" value="C:plasma membrane"/>
    <property type="evidence" value="ECO:0007669"/>
    <property type="project" value="UniProtKB-SubCell"/>
</dbReference>
<dbReference type="Pfam" id="PF05525">
    <property type="entry name" value="Branch_AA_trans"/>
    <property type="match status" value="1"/>
</dbReference>
<evidence type="ECO:0000256" key="2">
    <source>
        <dbReference type="ARBA" id="ARBA00008540"/>
    </source>
</evidence>
<keyword evidence="12" id="KW-1185">Reference proteome</keyword>
<evidence type="ECO:0000256" key="4">
    <source>
        <dbReference type="ARBA" id="ARBA00022475"/>
    </source>
</evidence>
<gene>
    <name evidence="11" type="ORF">AS359_12725</name>
    <name evidence="10" type="ORF">B5M06_02605</name>
</gene>
<dbReference type="STRING" id="225992.B5M06_02605"/>
<feature type="transmembrane region" description="Helical" evidence="9">
    <location>
        <begin position="408"/>
        <end position="425"/>
    </location>
</feature>
<evidence type="ECO:0000313" key="13">
    <source>
        <dbReference type="Proteomes" id="UP000242792"/>
    </source>
</evidence>
<accession>A0A1V0BBK9</accession>
<dbReference type="InterPro" id="IPR004685">
    <property type="entry name" value="Brnchd-chn_aa_trnsp_Livcs"/>
</dbReference>
<organism evidence="11 12">
    <name type="scientific">Comamonas kerstersii</name>
    <dbReference type="NCBI Taxonomy" id="225992"/>
    <lineage>
        <taxon>Bacteria</taxon>
        <taxon>Pseudomonadati</taxon>
        <taxon>Pseudomonadota</taxon>
        <taxon>Betaproteobacteria</taxon>
        <taxon>Burkholderiales</taxon>
        <taxon>Comamonadaceae</taxon>
        <taxon>Comamonas</taxon>
    </lineage>
</organism>
<comment type="function">
    <text evidence="9">Component of the transport system for branched-chain amino acids.</text>
</comment>
<evidence type="ECO:0000256" key="8">
    <source>
        <dbReference type="ARBA" id="ARBA00023136"/>
    </source>
</evidence>
<evidence type="ECO:0000256" key="1">
    <source>
        <dbReference type="ARBA" id="ARBA00004651"/>
    </source>
</evidence>
<protein>
    <recommendedName>
        <fullName evidence="9">Branched-chain amino acid transport system carrier protein</fullName>
    </recommendedName>
</protein>
<evidence type="ECO:0000313" key="11">
    <source>
        <dbReference type="EMBL" id="KUF40143.1"/>
    </source>
</evidence>
<accession>A0A1V3TQW4</accession>
<evidence type="ECO:0000256" key="6">
    <source>
        <dbReference type="ARBA" id="ARBA00022970"/>
    </source>
</evidence>
<keyword evidence="4" id="KW-1003">Cell membrane</keyword>
<feature type="transmembrane region" description="Helical" evidence="9">
    <location>
        <begin position="230"/>
        <end position="252"/>
    </location>
</feature>
<dbReference type="GO" id="GO:0015820">
    <property type="term" value="P:L-leucine transport"/>
    <property type="evidence" value="ECO:0007669"/>
    <property type="project" value="TreeGrafter"/>
</dbReference>
<name>A0A0W7YZ99_9BURK</name>
<dbReference type="EMBL" id="CP020121">
    <property type="protein sequence ID" value="AQZ97319.1"/>
    <property type="molecule type" value="Genomic_DNA"/>
</dbReference>
<evidence type="ECO:0000256" key="3">
    <source>
        <dbReference type="ARBA" id="ARBA00022448"/>
    </source>
</evidence>
<dbReference type="GeneID" id="83038206"/>
<keyword evidence="6 9" id="KW-0029">Amino-acid transport</keyword>
<feature type="transmembrane region" description="Helical" evidence="9">
    <location>
        <begin position="337"/>
        <end position="359"/>
    </location>
</feature>
<proteinExistence type="inferred from homology"/>
<accession>A0A0W7YZ99</accession>
<dbReference type="AlphaFoldDB" id="A0A0W7YZ99"/>
<evidence type="ECO:0000313" key="10">
    <source>
        <dbReference type="EMBL" id="AQZ97319.1"/>
    </source>
</evidence>
<reference evidence="11 12" key="1">
    <citation type="submission" date="2015-12" db="EMBL/GenBank/DDBJ databases">
        <title>Complete genome sequence of a multi-drug resistant strain Acidovorax sp. 12322-1.</title>
        <authorList>
            <person name="Ming D."/>
            <person name="Wang M."/>
            <person name="Hu S."/>
            <person name="Zhou Y."/>
            <person name="Jiang T."/>
        </authorList>
    </citation>
    <scope>NUCLEOTIDE SEQUENCE [LARGE SCALE GENOMIC DNA]</scope>
    <source>
        <strain evidence="11 12">12322-1</strain>
    </source>
</reference>
<dbReference type="Proteomes" id="UP000242792">
    <property type="component" value="Chromosome"/>
</dbReference>
<dbReference type="PANTHER" id="PTHR30588">
    <property type="entry name" value="BRANCHED-CHAIN AMINO ACID TRANSPORT SYSTEM 2 CARRIER PROTEIN"/>
    <property type="match status" value="1"/>
</dbReference>